<dbReference type="InterPro" id="IPR006141">
    <property type="entry name" value="Intein_N"/>
</dbReference>
<evidence type="ECO:0000256" key="1">
    <source>
        <dbReference type="ARBA" id="ARBA00004026"/>
    </source>
</evidence>
<geneLocation type="chloroplast" evidence="16"/>
<dbReference type="GO" id="GO:0009507">
    <property type="term" value="C:chloroplast"/>
    <property type="evidence" value="ECO:0007669"/>
    <property type="project" value="UniProtKB-SubCell"/>
</dbReference>
<dbReference type="GO" id="GO:0003677">
    <property type="term" value="F:DNA binding"/>
    <property type="evidence" value="ECO:0007669"/>
    <property type="project" value="InterPro"/>
</dbReference>
<dbReference type="PROSITE" id="PS01166">
    <property type="entry name" value="RNA_POL_BETA"/>
    <property type="match status" value="1"/>
</dbReference>
<evidence type="ECO:0000256" key="10">
    <source>
        <dbReference type="ARBA" id="ARBA00022813"/>
    </source>
</evidence>
<evidence type="ECO:0000313" key="16">
    <source>
        <dbReference type="EMBL" id="QQY84748.1"/>
    </source>
</evidence>
<dbReference type="SUPFAM" id="SSF51294">
    <property type="entry name" value="Hedgehog/intein (Hint) domain"/>
    <property type="match status" value="1"/>
</dbReference>
<sequence>MDYLYNVRLIELKFYFQTYLCFMSTSQSLNIIPIDYSLQTYQRSNQDTSILHRPVVKEGDWVQAGDLLSDCSSSIGGEFSIGQNILIAYLPWEGYNYEDAILISERLVYDDLYTSIHIERYDISTEKNPYGSETITKDIVLLKDTTELNHLDKNGIAQLGSWLKEGDILVGKITPIENKKEVARYVQLYNDILGKKVHSSIRDTSLRVPRGLEAKVIKVKTFLDKKNQTKNSQKEESFSPFLVSNKINLKSKALLFSVQNFLSKNSLAKKKNLRLKSNQREKKAKLICSLAWKKKSPLFFVFKNGIFKKFKLQKDVRCGLRNGKVNIGQNKREMEKRKSKAFPFFPLSFAASRVTVPSEQLHSVPLRGSKKFYFPVYSGQSEEIQSKALSFSHWSFVTFKKQNNFTRLSTSTISLRLPFFPENTGDRDFTPLNRSEKTPWPITVNSEQPYPPEPIAPWGRYSRAKNFALDLPRAKWIISNENGSSVSDFLNQSNKKAKILVLKKKWNFFFKNFFFFKNLRKKTARFYFFGNFKNYPIFKISEKVKNLKKISLNQLEQNCVKVIKKKEWKKIVHERKSKALAFSLGSNLKKKSKANSLSNNKIQRQSFALPFSHRSPIQRRQTVLLKQSSISSVHIYLAEKRKVQVGDKMAGRHGNKGIISQILPRQDMPYLPDGTPIDMALNPLGVPSRMNVGQIYECLLGLAGKHLGEQYRLQPFDEAFGPEASRSFVFSKLYSAKNTTGQSWLFQPTNPGKLKLFDGRTGNCFDQAITTGYSYMIKLVHLVDEKIHCLTFDHEVLTTEGWITLNKLKTSHLVATLKKNGQFVYQNPTTIYHYPEFKGQLYHIKNANLDLLVTLNHRMYVKNVITKEPRDGHLMMNSTAKQPIHEWAHDKIDGPLSREQRVTSFAKKANSGKSHLLSQPTEKQNSLLSRRLAFFTYLSKGNGYQLIPAQEIIAQPKKYCKNAFWTKEKYQFILPSITNHSIRIPEKNFNMDAWLKFFGIWIAEGWALTTDITNINVSNSTRIGKKRHSAIESIDGVQQAKSFKTPCYTVQISIQKKKVLEILKNIIPILGYSVNYSDNTVIISDKQLWAYLRPFSLRNSYRRLPAWVWELSQDQAKTLLLAMVSVFQNVKKSEFLKHVIDRGINYYTSSLELADDVMRLALHAGWSGNNYLLKKKGSCQTNSLDGQKINSQFDIWHISIFQGQNQPVVNHGDCSTEKIIPYQGSVYCLSIPNEIFYVRRNGLPIWTGNSRSSGPYSLITQQPLKGRSKHGGQRLGEMEVWAIEAYGAAFTLLELLTIKSDDVTGRLTIWDYVLYKKPLYIGTPASFKVLICELQALCLDIGIYKADKSNILKQINVSNMG</sequence>
<dbReference type="Gene3D" id="2.170.16.10">
    <property type="entry name" value="Hedgehog/Intein (Hint) domain"/>
    <property type="match status" value="1"/>
</dbReference>
<dbReference type="PROSITE" id="PS50819">
    <property type="entry name" value="INTEIN_ENDONUCLEASE"/>
    <property type="match status" value="1"/>
</dbReference>
<dbReference type="InterPro" id="IPR036844">
    <property type="entry name" value="Hint_dom_sf"/>
</dbReference>
<dbReference type="GO" id="GO:0003899">
    <property type="term" value="F:DNA-directed RNA polymerase activity"/>
    <property type="evidence" value="ECO:0007669"/>
    <property type="project" value="UniProtKB-EC"/>
</dbReference>
<dbReference type="InterPro" id="IPR007120">
    <property type="entry name" value="DNA-dir_RNAP_su2_dom"/>
</dbReference>
<dbReference type="InterPro" id="IPR037033">
    <property type="entry name" value="DNA-dir_RNAP_su2_hyb_sf"/>
</dbReference>
<dbReference type="InterPro" id="IPR007121">
    <property type="entry name" value="RNA_pol_bsu_CS"/>
</dbReference>
<evidence type="ECO:0000256" key="13">
    <source>
        <dbReference type="ARBA" id="ARBA00026088"/>
    </source>
</evidence>
<dbReference type="InterPro" id="IPR004042">
    <property type="entry name" value="Intein_endonuc_central"/>
</dbReference>
<evidence type="ECO:0000256" key="14">
    <source>
        <dbReference type="ARBA" id="ARBA00032782"/>
    </source>
</evidence>
<organism evidence="16">
    <name type="scientific">Chaetophora lobata</name>
    <dbReference type="NCBI Taxonomy" id="1249516"/>
    <lineage>
        <taxon>Eukaryota</taxon>
        <taxon>Viridiplantae</taxon>
        <taxon>Chlorophyta</taxon>
        <taxon>core chlorophytes</taxon>
        <taxon>Chlorophyceae</taxon>
        <taxon>OCC clade</taxon>
        <taxon>Chaetophorales</taxon>
        <taxon>Chaetophoraceae</taxon>
        <taxon>Chaetophora</taxon>
    </lineage>
</organism>
<dbReference type="Gene3D" id="2.40.270.10">
    <property type="entry name" value="DNA-directed RNA polymerase, subunit 2, domain 6"/>
    <property type="match status" value="2"/>
</dbReference>
<comment type="similarity">
    <text evidence="3">Belongs to the RNA polymerase beta chain family.</text>
</comment>
<keyword evidence="6 16" id="KW-0150">Chloroplast</keyword>
<keyword evidence="5" id="KW-0240">DNA-directed RNA polymerase</keyword>
<evidence type="ECO:0000256" key="6">
    <source>
        <dbReference type="ARBA" id="ARBA00022528"/>
    </source>
</evidence>
<evidence type="ECO:0000259" key="15">
    <source>
        <dbReference type="PROSITE" id="PS50819"/>
    </source>
</evidence>
<dbReference type="EMBL" id="MW315772">
    <property type="protein sequence ID" value="QQY84748.1"/>
    <property type="molecule type" value="Genomic_DNA"/>
</dbReference>
<dbReference type="Gene3D" id="3.10.28.10">
    <property type="entry name" value="Homing endonucleases"/>
    <property type="match status" value="1"/>
</dbReference>
<dbReference type="GO" id="GO:0006351">
    <property type="term" value="P:DNA-templated transcription"/>
    <property type="evidence" value="ECO:0007669"/>
    <property type="project" value="InterPro"/>
</dbReference>
<dbReference type="Gene3D" id="3.90.1800.10">
    <property type="entry name" value="RNA polymerase alpha subunit dimerisation domain"/>
    <property type="match status" value="1"/>
</dbReference>
<evidence type="ECO:0000256" key="8">
    <source>
        <dbReference type="ARBA" id="ARBA00022679"/>
    </source>
</evidence>
<gene>
    <name evidence="16" type="primary">rpoBb</name>
</gene>
<dbReference type="InterPro" id="IPR007641">
    <property type="entry name" value="RNA_pol_Rpb2_7"/>
</dbReference>
<dbReference type="GO" id="GO:0032549">
    <property type="term" value="F:ribonucleoside binding"/>
    <property type="evidence" value="ECO:0007669"/>
    <property type="project" value="InterPro"/>
</dbReference>
<evidence type="ECO:0000256" key="11">
    <source>
        <dbReference type="ARBA" id="ARBA00023000"/>
    </source>
</evidence>
<dbReference type="GO" id="GO:0000428">
    <property type="term" value="C:DNA-directed RNA polymerase complex"/>
    <property type="evidence" value="ECO:0007669"/>
    <property type="project" value="UniProtKB-KW"/>
</dbReference>
<dbReference type="SUPFAM" id="SSF64484">
    <property type="entry name" value="beta and beta-prime subunits of DNA dependent RNA-polymerase"/>
    <property type="match status" value="2"/>
</dbReference>
<dbReference type="Pfam" id="PF00562">
    <property type="entry name" value="RNA_pol_Rpb2_6"/>
    <property type="match status" value="2"/>
</dbReference>
<name>A0A7U1APZ9_9CHLO</name>
<keyword evidence="7 16" id="KW-0934">Plastid</keyword>
<evidence type="ECO:0000256" key="12">
    <source>
        <dbReference type="ARBA" id="ARBA00023163"/>
    </source>
</evidence>
<dbReference type="Pfam" id="PF04560">
    <property type="entry name" value="RNA_pol_Rpb2_7"/>
    <property type="match status" value="1"/>
</dbReference>
<evidence type="ECO:0000256" key="4">
    <source>
        <dbReference type="ARBA" id="ARBA00012418"/>
    </source>
</evidence>
<keyword evidence="8" id="KW-0808">Transferase</keyword>
<evidence type="ECO:0000256" key="9">
    <source>
        <dbReference type="ARBA" id="ARBA00022695"/>
    </source>
</evidence>
<dbReference type="GO" id="GO:0016539">
    <property type="term" value="P:intein-mediated protein splicing"/>
    <property type="evidence" value="ECO:0007669"/>
    <property type="project" value="InterPro"/>
</dbReference>
<dbReference type="PANTHER" id="PTHR20856">
    <property type="entry name" value="DNA-DIRECTED RNA POLYMERASE I SUBUNIT 2"/>
    <property type="match status" value="1"/>
</dbReference>
<accession>A0A7U1APZ9</accession>
<comment type="subunit">
    <text evidence="13">In plastids the minimal PEP RNA polymerase catalytic core is composed of four subunits: alpha, beta, beta', and beta''. When a (nuclear-encoded) sigma factor is associated with the core the holoenzyme is formed, which can initiate transcription.</text>
</comment>
<reference evidence="16" key="1">
    <citation type="submission" date="2020-11" db="EMBL/GenBank/DDBJ databases">
        <title>The Chloroplast Genome of the Green Alga Chaetophora lobata.</title>
        <authorList>
            <person name="Liu B."/>
        </authorList>
    </citation>
    <scope>NUCLEOTIDE SEQUENCE</scope>
</reference>
<comment type="subcellular location">
    <subcellularLocation>
        <location evidence="2">Plastid</location>
        <location evidence="2">Chloroplast</location>
    </subcellularLocation>
</comment>
<proteinExistence type="inferred from homology"/>
<keyword evidence="9" id="KW-0548">Nucleotidyltransferase</keyword>
<protein>
    <recommendedName>
        <fullName evidence="4">DNA-directed RNA polymerase</fullName>
        <ecNumber evidence="4">2.7.7.6</ecNumber>
    </recommendedName>
    <alternativeName>
        <fullName evidence="14">PEP</fullName>
    </alternativeName>
</protein>
<dbReference type="GO" id="GO:0004519">
    <property type="term" value="F:endonuclease activity"/>
    <property type="evidence" value="ECO:0007669"/>
    <property type="project" value="InterPro"/>
</dbReference>
<dbReference type="InterPro" id="IPR014724">
    <property type="entry name" value="RNA_pol_RPB2_OB-fold"/>
</dbReference>
<dbReference type="Gene3D" id="2.40.50.100">
    <property type="match status" value="1"/>
</dbReference>
<dbReference type="InterPro" id="IPR027434">
    <property type="entry name" value="Homing_endonucl"/>
</dbReference>
<dbReference type="PROSITE" id="PS50817">
    <property type="entry name" value="INTEIN_N_TER"/>
    <property type="match status" value="1"/>
</dbReference>
<dbReference type="EC" id="2.7.7.6" evidence="4"/>
<evidence type="ECO:0000256" key="2">
    <source>
        <dbReference type="ARBA" id="ARBA00004229"/>
    </source>
</evidence>
<comment type="function">
    <text evidence="1">DNA-dependent RNA polymerase catalyzes the transcription of DNA into RNA using the four ribonucleoside triphosphates as substrates.</text>
</comment>
<keyword evidence="11" id="KW-0651">Protein splicing</keyword>
<evidence type="ECO:0000256" key="3">
    <source>
        <dbReference type="ARBA" id="ARBA00006835"/>
    </source>
</evidence>
<keyword evidence="12" id="KW-0804">Transcription</keyword>
<feature type="domain" description="DOD-type homing endonuclease" evidence="15">
    <location>
        <begin position="1069"/>
        <end position="1166"/>
    </location>
</feature>
<keyword evidence="10" id="KW-0068">Autocatalytic cleavage</keyword>
<evidence type="ECO:0000256" key="5">
    <source>
        <dbReference type="ARBA" id="ARBA00022478"/>
    </source>
</evidence>
<dbReference type="Gene3D" id="2.40.50.150">
    <property type="match status" value="1"/>
</dbReference>
<dbReference type="InterPro" id="IPR015712">
    <property type="entry name" value="DNA-dir_RNA_pol_su2"/>
</dbReference>
<evidence type="ECO:0000256" key="7">
    <source>
        <dbReference type="ARBA" id="ARBA00022640"/>
    </source>
</evidence>